<reference evidence="1" key="1">
    <citation type="submission" date="2020-01" db="EMBL/GenBank/DDBJ databases">
        <authorList>
            <consortium name="DOE Joint Genome Institute"/>
            <person name="Haridas S."/>
            <person name="Albert R."/>
            <person name="Binder M."/>
            <person name="Bloem J."/>
            <person name="Labutti K."/>
            <person name="Salamov A."/>
            <person name="Andreopoulos B."/>
            <person name="Baker S.E."/>
            <person name="Barry K."/>
            <person name="Bills G."/>
            <person name="Bluhm B.H."/>
            <person name="Cannon C."/>
            <person name="Castanera R."/>
            <person name="Culley D.E."/>
            <person name="Daum C."/>
            <person name="Ezra D."/>
            <person name="Gonzalez J.B."/>
            <person name="Henrissat B."/>
            <person name="Kuo A."/>
            <person name="Liang C."/>
            <person name="Lipzen A."/>
            <person name="Lutzoni F."/>
            <person name="Magnuson J."/>
            <person name="Mondo S."/>
            <person name="Nolan M."/>
            <person name="Ohm R."/>
            <person name="Pangilinan J."/>
            <person name="Park H.-J."/>
            <person name="Ramirez L."/>
            <person name="Alfaro M."/>
            <person name="Sun H."/>
            <person name="Tritt A."/>
            <person name="Yoshinaga Y."/>
            <person name="Zwiers L.-H."/>
            <person name="Turgeon B.G."/>
            <person name="Goodwin S.B."/>
            <person name="Spatafora J.W."/>
            <person name="Crous P.W."/>
            <person name="Grigoriev I.V."/>
        </authorList>
    </citation>
    <scope>NUCLEOTIDE SEQUENCE</scope>
    <source>
        <strain evidence="1">P77</strain>
    </source>
</reference>
<dbReference type="Proteomes" id="UP000800040">
    <property type="component" value="Unassembled WGS sequence"/>
</dbReference>
<dbReference type="AlphaFoldDB" id="A0A6A5KC43"/>
<gene>
    <name evidence="1" type="ORF">BDW02DRAFT_572549</name>
</gene>
<accession>A0A6A5KC43</accession>
<keyword evidence="2" id="KW-1185">Reference proteome</keyword>
<protein>
    <submittedName>
        <fullName evidence="1">Uncharacterized protein</fullName>
    </submittedName>
</protein>
<sequence>MSGRKALAKIWKEKLWRAFRAEDDTNAAGRRMDSPETTLTAYESGNKPLPDYVIKQVYRLLF</sequence>
<organism evidence="1 2">
    <name type="scientific">Decorospora gaudefroyi</name>
    <dbReference type="NCBI Taxonomy" id="184978"/>
    <lineage>
        <taxon>Eukaryota</taxon>
        <taxon>Fungi</taxon>
        <taxon>Dikarya</taxon>
        <taxon>Ascomycota</taxon>
        <taxon>Pezizomycotina</taxon>
        <taxon>Dothideomycetes</taxon>
        <taxon>Pleosporomycetidae</taxon>
        <taxon>Pleosporales</taxon>
        <taxon>Pleosporineae</taxon>
        <taxon>Pleosporaceae</taxon>
        <taxon>Decorospora</taxon>
    </lineage>
</organism>
<proteinExistence type="predicted"/>
<dbReference type="EMBL" id="ML975379">
    <property type="protein sequence ID" value="KAF1830943.1"/>
    <property type="molecule type" value="Genomic_DNA"/>
</dbReference>
<name>A0A6A5KC43_9PLEO</name>
<evidence type="ECO:0000313" key="1">
    <source>
        <dbReference type="EMBL" id="KAF1830943.1"/>
    </source>
</evidence>
<evidence type="ECO:0000313" key="2">
    <source>
        <dbReference type="Proteomes" id="UP000800040"/>
    </source>
</evidence>